<accession>A0ABX2ERZ9</accession>
<protein>
    <submittedName>
        <fullName evidence="1">Uncharacterized protein</fullName>
    </submittedName>
</protein>
<evidence type="ECO:0000313" key="1">
    <source>
        <dbReference type="EMBL" id="NRF71412.1"/>
    </source>
</evidence>
<dbReference type="EMBL" id="JABRWJ010000011">
    <property type="protein sequence ID" value="NRF71412.1"/>
    <property type="molecule type" value="Genomic_DNA"/>
</dbReference>
<evidence type="ECO:0000313" key="2">
    <source>
        <dbReference type="Proteomes" id="UP000737171"/>
    </source>
</evidence>
<dbReference type="RefSeq" id="WP_173132498.1">
    <property type="nucleotide sequence ID" value="NZ_JABRWJ010000011.1"/>
</dbReference>
<keyword evidence="2" id="KW-1185">Reference proteome</keyword>
<gene>
    <name evidence="1" type="ORF">HLB44_30945</name>
</gene>
<name>A0ABX2ERZ9_9BURK</name>
<comment type="caution">
    <text evidence="1">The sequence shown here is derived from an EMBL/GenBank/DDBJ whole genome shotgun (WGS) entry which is preliminary data.</text>
</comment>
<sequence>MASLIRGEHPIVRRALDLLMELPEAPALKILDQALEGVHGSDPTFENHVRGLRASWLDHLDPPAPFAELVRRAFAPKLDPHDWMLLAADDQRLRAADIGRLDRAAVQWDEAIGAFADRYRLWQ</sequence>
<proteinExistence type="predicted"/>
<dbReference type="Proteomes" id="UP000737171">
    <property type="component" value="Unassembled WGS sequence"/>
</dbReference>
<reference evidence="1 2" key="1">
    <citation type="submission" date="2020-05" db="EMBL/GenBank/DDBJ databases">
        <title>Aquincola sp. isolate from soil.</title>
        <authorList>
            <person name="Han J."/>
            <person name="Kim D.-U."/>
        </authorList>
    </citation>
    <scope>NUCLEOTIDE SEQUENCE [LARGE SCALE GENOMIC DNA]</scope>
    <source>
        <strain evidence="1 2">S2</strain>
    </source>
</reference>
<organism evidence="1 2">
    <name type="scientific">Pseudaquabacterium terrae</name>
    <dbReference type="NCBI Taxonomy" id="2732868"/>
    <lineage>
        <taxon>Bacteria</taxon>
        <taxon>Pseudomonadati</taxon>
        <taxon>Pseudomonadota</taxon>
        <taxon>Betaproteobacteria</taxon>
        <taxon>Burkholderiales</taxon>
        <taxon>Sphaerotilaceae</taxon>
        <taxon>Pseudaquabacterium</taxon>
    </lineage>
</organism>